<name>A0AB39CLC6_9BURK</name>
<evidence type="ECO:0000313" key="5">
    <source>
        <dbReference type="EMBL" id="XDJ51392.1"/>
    </source>
</evidence>
<dbReference type="GO" id="GO:0005886">
    <property type="term" value="C:plasma membrane"/>
    <property type="evidence" value="ECO:0007669"/>
    <property type="project" value="UniProtKB-SubCell"/>
</dbReference>
<dbReference type="GO" id="GO:0015562">
    <property type="term" value="F:efflux transmembrane transporter activity"/>
    <property type="evidence" value="ECO:0007669"/>
    <property type="project" value="InterPro"/>
</dbReference>
<evidence type="ECO:0000256" key="2">
    <source>
        <dbReference type="RuleBase" id="RU362097"/>
    </source>
</evidence>
<dbReference type="Pfam" id="PF02321">
    <property type="entry name" value="OEP"/>
    <property type="match status" value="2"/>
</dbReference>
<dbReference type="PANTHER" id="PTHR30203:SF33">
    <property type="entry name" value="BLR4455 PROTEIN"/>
    <property type="match status" value="1"/>
</dbReference>
<dbReference type="RefSeq" id="WP_368643772.1">
    <property type="nucleotide sequence ID" value="NZ_CP158252.1"/>
</dbReference>
<dbReference type="NCBIfam" id="TIGR01845">
    <property type="entry name" value="outer_NodT"/>
    <property type="match status" value="1"/>
</dbReference>
<dbReference type="PANTHER" id="PTHR30203">
    <property type="entry name" value="OUTER MEMBRANE CATION EFFLUX PROTEIN"/>
    <property type="match status" value="1"/>
</dbReference>
<dbReference type="EMBL" id="CP158252">
    <property type="protein sequence ID" value="XDJ42721.1"/>
    <property type="molecule type" value="Genomic_DNA"/>
</dbReference>
<keyword evidence="2" id="KW-1134">Transmembrane beta strand</keyword>
<dbReference type="AlphaFoldDB" id="A0AB39CLC6"/>
<gene>
    <name evidence="4" type="ORF">ABRY99_03850</name>
    <name evidence="5" type="ORF">ABRZ09_06010</name>
</gene>
<organism evidence="4">
    <name type="scientific">Castellaniella ginsengisoli</name>
    <dbReference type="NCBI Taxonomy" id="546114"/>
    <lineage>
        <taxon>Bacteria</taxon>
        <taxon>Pseudomonadati</taxon>
        <taxon>Pseudomonadota</taxon>
        <taxon>Betaproteobacteria</taxon>
        <taxon>Burkholderiales</taxon>
        <taxon>Alcaligenaceae</taxon>
        <taxon>Castellaniella</taxon>
    </lineage>
</organism>
<dbReference type="InterPro" id="IPR003423">
    <property type="entry name" value="OMP_efflux"/>
</dbReference>
<keyword evidence="3" id="KW-0175">Coiled coil</keyword>
<dbReference type="EMBL" id="CP158255">
    <property type="protein sequence ID" value="XDJ51392.1"/>
    <property type="molecule type" value="Genomic_DNA"/>
</dbReference>
<dbReference type="SUPFAM" id="SSF56954">
    <property type="entry name" value="Outer membrane efflux proteins (OEP)"/>
    <property type="match status" value="1"/>
</dbReference>
<comment type="subcellular location">
    <subcellularLocation>
        <location evidence="2">Cell membrane</location>
        <topology evidence="2">Lipid-anchor</topology>
    </subcellularLocation>
</comment>
<proteinExistence type="inferred from homology"/>
<keyword evidence="2" id="KW-0812">Transmembrane</keyword>
<dbReference type="Gene3D" id="1.20.1600.10">
    <property type="entry name" value="Outer membrane efflux proteins (OEP)"/>
    <property type="match status" value="1"/>
</dbReference>
<dbReference type="InterPro" id="IPR010131">
    <property type="entry name" value="MdtP/NodT-like"/>
</dbReference>
<evidence type="ECO:0000256" key="1">
    <source>
        <dbReference type="ARBA" id="ARBA00007613"/>
    </source>
</evidence>
<evidence type="ECO:0000256" key="3">
    <source>
        <dbReference type="SAM" id="Coils"/>
    </source>
</evidence>
<keyword evidence="2" id="KW-0564">Palmitate</keyword>
<comment type="similarity">
    <text evidence="1 2">Belongs to the outer membrane factor (OMF) (TC 1.B.17) family.</text>
</comment>
<sequence>MSDRAPPHALADAASPPASARRAVRGLLAVIAVLAVSACAVGPDYQRPAQDVGTAYAHAPEGRWIPADTPPRDLPADWWTLYGDGVLNDLMARMSQGNLDLARAEAQYREARAALDSARAGLFPTVGASGSMTRSGQGAPQAGGPSDTYNLSATASWEVDLWGRVRRGVEAARAGEQAGAADLGAMRLSLQSALAQAYFGVRASQLQDALLARTLDEYARALEMTRNRMAAGVASSADVAAASAQLDQTRAQRIRLGWQRAQQIHAIAVLLGEVPAGFRLAGDAGLPAVPGVPVGVPSALLLRRPDVAGAERRVAQANARIGVAQAAWFPDLTLSAQGGYRAAEFASWIMTPARFWTLGPTLALSLFDGGARAAAVASARAAYDAQAAAYRKTVLDALREVEDALVQSQALAEEQAARDRALAAARETLRQVTNQYRAGLVDYLSVVQAQASALSAEQASLDVRAERLTASTQLIAALGGGYALN</sequence>
<reference evidence="4" key="1">
    <citation type="submission" date="2024-05" db="EMBL/GenBank/DDBJ databases">
        <authorList>
            <person name="Luo Y.-C."/>
            <person name="Nicholds J."/>
            <person name="Mortimer T."/>
            <person name="Maboni G."/>
        </authorList>
    </citation>
    <scope>NUCLEOTIDE SEQUENCE</scope>
    <source>
        <strain evidence="5">151108</strain>
        <strain evidence="4">153920</strain>
    </source>
</reference>
<dbReference type="Gene3D" id="2.20.200.10">
    <property type="entry name" value="Outer membrane efflux proteins (OEP)"/>
    <property type="match status" value="1"/>
</dbReference>
<evidence type="ECO:0000313" key="4">
    <source>
        <dbReference type="EMBL" id="XDJ42721.1"/>
    </source>
</evidence>
<accession>A0AB39CLC6</accession>
<keyword evidence="2" id="KW-0449">Lipoprotein</keyword>
<protein>
    <submittedName>
        <fullName evidence="4">Efflux transporter outer membrane subunit</fullName>
    </submittedName>
</protein>
<feature type="coiled-coil region" evidence="3">
    <location>
        <begin position="87"/>
        <end position="121"/>
    </location>
</feature>
<keyword evidence="2" id="KW-0472">Membrane</keyword>